<dbReference type="GO" id="GO:0016758">
    <property type="term" value="F:hexosyltransferase activity"/>
    <property type="evidence" value="ECO:0007669"/>
    <property type="project" value="TreeGrafter"/>
</dbReference>
<dbReference type="SUPFAM" id="SSF53756">
    <property type="entry name" value="UDP-Glycosyltransferase/glycogen phosphorylase"/>
    <property type="match status" value="1"/>
</dbReference>
<dbReference type="Pfam" id="PF13439">
    <property type="entry name" value="Glyco_transf_4"/>
    <property type="match status" value="1"/>
</dbReference>
<comment type="caution">
    <text evidence="3">The sequence shown here is derived from an EMBL/GenBank/DDBJ whole genome shotgun (WGS) entry which is preliminary data.</text>
</comment>
<dbReference type="PANTHER" id="PTHR45947:SF3">
    <property type="entry name" value="SULFOQUINOVOSYL TRANSFERASE SQD2"/>
    <property type="match status" value="1"/>
</dbReference>
<dbReference type="CDD" id="cd03801">
    <property type="entry name" value="GT4_PimA-like"/>
    <property type="match status" value="1"/>
</dbReference>
<dbReference type="Pfam" id="PF00534">
    <property type="entry name" value="Glycos_transf_1"/>
    <property type="match status" value="1"/>
</dbReference>
<evidence type="ECO:0000313" key="4">
    <source>
        <dbReference type="Proteomes" id="UP000176300"/>
    </source>
</evidence>
<gene>
    <name evidence="3" type="ORF">A2373_00990</name>
</gene>
<proteinExistence type="predicted"/>
<dbReference type="InterPro" id="IPR050194">
    <property type="entry name" value="Glycosyltransferase_grp1"/>
</dbReference>
<feature type="domain" description="Glycosyltransferase subfamily 4-like N-terminal" evidence="2">
    <location>
        <begin position="15"/>
        <end position="167"/>
    </location>
</feature>
<reference evidence="3 4" key="1">
    <citation type="journal article" date="2016" name="Nat. Commun.">
        <title>Thousands of microbial genomes shed light on interconnected biogeochemical processes in an aquifer system.</title>
        <authorList>
            <person name="Anantharaman K."/>
            <person name="Brown C.T."/>
            <person name="Hug L.A."/>
            <person name="Sharon I."/>
            <person name="Castelle C.J."/>
            <person name="Probst A.J."/>
            <person name="Thomas B.C."/>
            <person name="Singh A."/>
            <person name="Wilkins M.J."/>
            <person name="Karaoz U."/>
            <person name="Brodie E.L."/>
            <person name="Williams K.H."/>
            <person name="Hubbard S.S."/>
            <person name="Banfield J.F."/>
        </authorList>
    </citation>
    <scope>NUCLEOTIDE SEQUENCE [LARGE SCALE GENOMIC DNA]</scope>
</reference>
<organism evidence="3 4">
    <name type="scientific">Candidatus Magasanikbacteria bacterium RIFOXYB1_FULL_40_15</name>
    <dbReference type="NCBI Taxonomy" id="1798697"/>
    <lineage>
        <taxon>Bacteria</taxon>
        <taxon>Candidatus Magasanikiibacteriota</taxon>
    </lineage>
</organism>
<dbReference type="Gene3D" id="3.40.50.2000">
    <property type="entry name" value="Glycogen Phosphorylase B"/>
    <property type="match status" value="2"/>
</dbReference>
<sequence>MKRVLIITLEFPPYVGGVATYVHDLAMALDPEKTVVLAPAGNDSFTTKQQKIDWDKDKKYKIIRRKLLFPKFIWPRWLRLIWHVWRVVRKEKIEIIFVQQVLPVGYSAIVMKKLFKVPFLLFSHGTDLVAGTATIWKRKMVTMVSKHTDQIIFNSNSLMSRYLRVLPQFENKSFVLYPCPEPRFLEPPPRADIDNLRRRYALEGKQTLLSVSRLDEGKGFPSMIRCMPKILEQVPNLVWFIIGGGFKTDLIIDSIRKYNLQNVVRFVGEIPHEDLHPYFYTSDVFVLLTHPDEGKEEGLGLVFLEASAAGLPIVAGRSGGVPEAVLDGRTGLIVDAHNEKQVVDSVLKLLREKAYASQLGKAAKERMLKDFQWHEQIKLLEPWIG</sequence>
<dbReference type="STRING" id="1798697.A2373_00990"/>
<feature type="domain" description="Glycosyl transferase family 1" evidence="1">
    <location>
        <begin position="193"/>
        <end position="366"/>
    </location>
</feature>
<dbReference type="AlphaFoldDB" id="A0A1F6NFU5"/>
<evidence type="ECO:0000259" key="2">
    <source>
        <dbReference type="Pfam" id="PF13439"/>
    </source>
</evidence>
<protein>
    <recommendedName>
        <fullName evidence="5">Glycosyl transferase family 1 domain-containing protein</fullName>
    </recommendedName>
</protein>
<dbReference type="InterPro" id="IPR001296">
    <property type="entry name" value="Glyco_trans_1"/>
</dbReference>
<dbReference type="InterPro" id="IPR028098">
    <property type="entry name" value="Glyco_trans_4-like_N"/>
</dbReference>
<evidence type="ECO:0000259" key="1">
    <source>
        <dbReference type="Pfam" id="PF00534"/>
    </source>
</evidence>
<evidence type="ECO:0008006" key="5">
    <source>
        <dbReference type="Google" id="ProtNLM"/>
    </source>
</evidence>
<dbReference type="EMBL" id="MFQS01000028">
    <property type="protein sequence ID" value="OGH82797.1"/>
    <property type="molecule type" value="Genomic_DNA"/>
</dbReference>
<evidence type="ECO:0000313" key="3">
    <source>
        <dbReference type="EMBL" id="OGH82797.1"/>
    </source>
</evidence>
<name>A0A1F6NFU5_9BACT</name>
<dbReference type="Proteomes" id="UP000176300">
    <property type="component" value="Unassembled WGS sequence"/>
</dbReference>
<dbReference type="PANTHER" id="PTHR45947">
    <property type="entry name" value="SULFOQUINOVOSYL TRANSFERASE SQD2"/>
    <property type="match status" value="1"/>
</dbReference>
<accession>A0A1F6NFU5</accession>